<dbReference type="STRING" id="391625.PPSIR1_02673"/>
<evidence type="ECO:0000313" key="2">
    <source>
        <dbReference type="Proteomes" id="UP000005801"/>
    </source>
</evidence>
<keyword evidence="2" id="KW-1185">Reference proteome</keyword>
<dbReference type="AlphaFoldDB" id="A6GKF1"/>
<dbReference type="EMBL" id="ABCS01000193">
    <property type="protein sequence ID" value="EDM73653.1"/>
    <property type="molecule type" value="Genomic_DNA"/>
</dbReference>
<evidence type="ECO:0000313" key="1">
    <source>
        <dbReference type="EMBL" id="EDM73653.1"/>
    </source>
</evidence>
<sequence>MVGLTLALVAVACQRPSREVAYPEVSEPSRAQPAVIVELPGAEPEPEPARASVVADDGVSLAIEALPEEGGSDEWDEAVSEILLASYDNDGSGWIDSPGEIEAVPCATFWSMHVAVERVRGTEVAVLYGIDPDYIWVGSALGFSEDMRKTLEMAMRACDLPFDKPL</sequence>
<reference evidence="1 2" key="1">
    <citation type="submission" date="2007-06" db="EMBL/GenBank/DDBJ databases">
        <authorList>
            <person name="Shimkets L."/>
            <person name="Ferriera S."/>
            <person name="Johnson J."/>
            <person name="Kravitz S."/>
            <person name="Beeson K."/>
            <person name="Sutton G."/>
            <person name="Rogers Y.-H."/>
            <person name="Friedman R."/>
            <person name="Frazier M."/>
            <person name="Venter J.C."/>
        </authorList>
    </citation>
    <scope>NUCLEOTIDE SEQUENCE [LARGE SCALE GENOMIC DNA]</scope>
    <source>
        <strain evidence="1 2">SIR-1</strain>
    </source>
</reference>
<dbReference type="Proteomes" id="UP000005801">
    <property type="component" value="Unassembled WGS sequence"/>
</dbReference>
<accession>A6GKF1</accession>
<gene>
    <name evidence="1" type="ORF">PPSIR1_02673</name>
</gene>
<proteinExistence type="predicted"/>
<protein>
    <submittedName>
        <fullName evidence="1">Uncharacterized protein</fullName>
    </submittedName>
</protein>
<organism evidence="1 2">
    <name type="scientific">Plesiocystis pacifica SIR-1</name>
    <dbReference type="NCBI Taxonomy" id="391625"/>
    <lineage>
        <taxon>Bacteria</taxon>
        <taxon>Pseudomonadati</taxon>
        <taxon>Myxococcota</taxon>
        <taxon>Polyangia</taxon>
        <taxon>Nannocystales</taxon>
        <taxon>Nannocystaceae</taxon>
        <taxon>Plesiocystis</taxon>
    </lineage>
</organism>
<comment type="caution">
    <text evidence="1">The sequence shown here is derived from an EMBL/GenBank/DDBJ whole genome shotgun (WGS) entry which is preliminary data.</text>
</comment>
<name>A6GKF1_9BACT</name>